<feature type="binding site" evidence="8">
    <location>
        <position position="155"/>
    </location>
    <ligand>
        <name>substrate</name>
    </ligand>
</feature>
<dbReference type="STRING" id="1043493.SAMN05421637_1207"/>
<dbReference type="RefSeq" id="WP_052405671.1">
    <property type="nucleotide sequence ID" value="NZ_BBLU01000005.1"/>
</dbReference>
<proteinExistence type="inferred from homology"/>
<dbReference type="AlphaFoldDB" id="A0A1H6X687"/>
<evidence type="ECO:0000256" key="2">
    <source>
        <dbReference type="ARBA" id="ARBA00005940"/>
    </source>
</evidence>
<dbReference type="SUPFAM" id="SSF51445">
    <property type="entry name" value="(Trans)glycosidases"/>
    <property type="match status" value="1"/>
</dbReference>
<dbReference type="EC" id="3.2.1.23" evidence="3 6"/>
<gene>
    <name evidence="11" type="ORF">SAMN05421637_1207</name>
</gene>
<name>A0A1H6X687_9MICO</name>
<dbReference type="EMBL" id="FNZI01000002">
    <property type="protein sequence ID" value="SEJ22107.1"/>
    <property type="molecule type" value="Genomic_DNA"/>
</dbReference>
<evidence type="ECO:0000256" key="1">
    <source>
        <dbReference type="ARBA" id="ARBA00001412"/>
    </source>
</evidence>
<dbReference type="Gene3D" id="3.40.50.880">
    <property type="match status" value="1"/>
</dbReference>
<dbReference type="OrthoDB" id="9800974at2"/>
<sequence>MTDDALKSPSGMSALWYGGDYNPEQWPREVWDDDMRLMRRAGVTVATVGVFSWARLEPREGEYDFAWLDELMDLLHANGVRADLATATASPPKWLVDKHPEILPVTQDGTVLSFGGRQHYRPSSAAYRTHATRLVRAMAERYGDHPALEAWHVNNEYGCHVSRDYSDEAAVGFRVWLRERYGDIDALNEAWGTAFWSQRYTEFAQVDPPRVTPAGTNPTQTLDFDRYSSDELRACLRAEIAVLREVTPGIPITTNFMGLFKNIDYWTWADDLDFISDDLYPDPEDPDSPMTAAMARDLMRSLGGGAPWMLMEQATSAVNWREFNAPKPAGMHRLLSLQCVARGADGIMQFQWRQSKAGSEKFHAAMVPHAGEDSRIYRDTEALGAELASLADLRGTRCEARVAMVMDWPSWWALEQGSMPSTLSYLDQLTRWYRELWSRGVLVDFVPASGDLDGYDVVIAAGALALDDAALENLATVPERGGRLVVGYQTAVLDERAHARLDGYLGALQGALGVRVEELWPLRAGRIDGLAGGAVTEWGEIVRTVDAEALATFVGSDDLDGLPAITRKASGDGAAYYVATAPAALGDLVEHVLAEADVDFARLPAGVEVVTRGDRTFVLNHATASCTVAVDGRAVEVGPRDAAILRR</sequence>
<dbReference type="GO" id="GO:0005975">
    <property type="term" value="P:carbohydrate metabolic process"/>
    <property type="evidence" value="ECO:0007669"/>
    <property type="project" value="InterPro"/>
</dbReference>
<dbReference type="Proteomes" id="UP000183315">
    <property type="component" value="Unassembled WGS sequence"/>
</dbReference>
<evidence type="ECO:0000313" key="11">
    <source>
        <dbReference type="EMBL" id="SEJ22107.1"/>
    </source>
</evidence>
<dbReference type="InterPro" id="IPR013738">
    <property type="entry name" value="Beta_galactosidase_Trimer"/>
</dbReference>
<dbReference type="Pfam" id="PF08532">
    <property type="entry name" value="Glyco_hydro_42M"/>
    <property type="match status" value="1"/>
</dbReference>
<dbReference type="GO" id="GO:0004565">
    <property type="term" value="F:beta-galactosidase activity"/>
    <property type="evidence" value="ECO:0007669"/>
    <property type="project" value="UniProtKB-EC"/>
</dbReference>
<keyword evidence="12" id="KW-1185">Reference proteome</keyword>
<dbReference type="InterPro" id="IPR017853">
    <property type="entry name" value="GH"/>
</dbReference>
<dbReference type="PANTHER" id="PTHR36447">
    <property type="entry name" value="BETA-GALACTOSIDASE GANA"/>
    <property type="match status" value="1"/>
</dbReference>
<protein>
    <recommendedName>
        <fullName evidence="3 6">Beta-galactosidase</fullName>
        <shortName evidence="6">Beta-gal</shortName>
        <ecNumber evidence="3 6">3.2.1.23</ecNumber>
    </recommendedName>
</protein>
<evidence type="ECO:0000256" key="7">
    <source>
        <dbReference type="PIRSR" id="PIRSR001084-1"/>
    </source>
</evidence>
<evidence type="ECO:0000259" key="10">
    <source>
        <dbReference type="Pfam" id="PF08532"/>
    </source>
</evidence>
<feature type="domain" description="Glycoside hydrolase family 42 N-terminal" evidence="9">
    <location>
        <begin position="20"/>
        <end position="389"/>
    </location>
</feature>
<keyword evidence="4 6" id="KW-0378">Hydrolase</keyword>
<dbReference type="PANTHER" id="PTHR36447:SF1">
    <property type="entry name" value="BETA-GALACTOSIDASE GANA"/>
    <property type="match status" value="1"/>
</dbReference>
<evidence type="ECO:0000259" key="9">
    <source>
        <dbReference type="Pfam" id="PF02449"/>
    </source>
</evidence>
<evidence type="ECO:0000256" key="5">
    <source>
        <dbReference type="ARBA" id="ARBA00023295"/>
    </source>
</evidence>
<accession>A0A1H6X687</accession>
<feature type="active site" description="Proton donor" evidence="7">
    <location>
        <position position="156"/>
    </location>
</feature>
<evidence type="ECO:0000256" key="6">
    <source>
        <dbReference type="PIRNR" id="PIRNR001084"/>
    </source>
</evidence>
<dbReference type="Gene3D" id="3.20.20.80">
    <property type="entry name" value="Glycosidases"/>
    <property type="match status" value="1"/>
</dbReference>
<dbReference type="CDD" id="cd03143">
    <property type="entry name" value="A4_beta-galactosidase_middle_domain"/>
    <property type="match status" value="1"/>
</dbReference>
<dbReference type="InterPro" id="IPR029062">
    <property type="entry name" value="Class_I_gatase-like"/>
</dbReference>
<keyword evidence="5 6" id="KW-0326">Glycosidase</keyword>
<organism evidence="11 12">
    <name type="scientific">Demequina mangrovi</name>
    <dbReference type="NCBI Taxonomy" id="1043493"/>
    <lineage>
        <taxon>Bacteria</taxon>
        <taxon>Bacillati</taxon>
        <taxon>Actinomycetota</taxon>
        <taxon>Actinomycetes</taxon>
        <taxon>Micrococcales</taxon>
        <taxon>Demequinaceae</taxon>
        <taxon>Demequina</taxon>
    </lineage>
</organism>
<dbReference type="PIRSF" id="PIRSF001084">
    <property type="entry name" value="B-galactosidase"/>
    <property type="match status" value="1"/>
</dbReference>
<dbReference type="eggNOG" id="COG1874">
    <property type="taxonomic scope" value="Bacteria"/>
</dbReference>
<evidence type="ECO:0000256" key="3">
    <source>
        <dbReference type="ARBA" id="ARBA00012756"/>
    </source>
</evidence>
<dbReference type="GO" id="GO:0009341">
    <property type="term" value="C:beta-galactosidase complex"/>
    <property type="evidence" value="ECO:0007669"/>
    <property type="project" value="InterPro"/>
</dbReference>
<comment type="catalytic activity">
    <reaction evidence="1 6">
        <text>Hydrolysis of terminal non-reducing beta-D-galactose residues in beta-D-galactosides.</text>
        <dbReference type="EC" id="3.2.1.23"/>
    </reaction>
</comment>
<dbReference type="InterPro" id="IPR013529">
    <property type="entry name" value="Glyco_hydro_42_N"/>
</dbReference>
<feature type="active site" description="Nucleophile" evidence="7">
    <location>
        <position position="312"/>
    </location>
</feature>
<comment type="similarity">
    <text evidence="2 6">Belongs to the glycosyl hydrolase 42 family.</text>
</comment>
<dbReference type="SUPFAM" id="SSF52317">
    <property type="entry name" value="Class I glutamine amidotransferase-like"/>
    <property type="match status" value="1"/>
</dbReference>
<reference evidence="12" key="1">
    <citation type="submission" date="2016-10" db="EMBL/GenBank/DDBJ databases">
        <authorList>
            <person name="Varghese N."/>
        </authorList>
    </citation>
    <scope>NUCLEOTIDE SEQUENCE [LARGE SCALE GENOMIC DNA]</scope>
    <source>
        <strain evidence="12">DSM 24868</strain>
    </source>
</reference>
<feature type="binding site" evidence="8">
    <location>
        <position position="320"/>
    </location>
    <ligand>
        <name>substrate</name>
    </ligand>
</feature>
<evidence type="ECO:0000256" key="8">
    <source>
        <dbReference type="PIRSR" id="PIRSR001084-2"/>
    </source>
</evidence>
<feature type="binding site" evidence="8">
    <location>
        <position position="117"/>
    </location>
    <ligand>
        <name>substrate</name>
    </ligand>
</feature>
<evidence type="ECO:0000313" key="12">
    <source>
        <dbReference type="Proteomes" id="UP000183315"/>
    </source>
</evidence>
<dbReference type="InterPro" id="IPR003476">
    <property type="entry name" value="Glyco_hydro_42"/>
</dbReference>
<dbReference type="Pfam" id="PF02449">
    <property type="entry name" value="Glyco_hydro_42"/>
    <property type="match status" value="1"/>
</dbReference>
<evidence type="ECO:0000256" key="4">
    <source>
        <dbReference type="ARBA" id="ARBA00022801"/>
    </source>
</evidence>
<feature type="domain" description="Beta-galactosidase trimerisation" evidence="10">
    <location>
        <begin position="400"/>
        <end position="598"/>
    </location>
</feature>